<name>A0A9N7V8Z0_PLEPL</name>
<keyword evidence="4" id="KW-0507">mRNA processing</keyword>
<dbReference type="InterPro" id="IPR035979">
    <property type="entry name" value="RBD_domain_sf"/>
</dbReference>
<dbReference type="GO" id="GO:0030154">
    <property type="term" value="P:cell differentiation"/>
    <property type="evidence" value="ECO:0007669"/>
    <property type="project" value="UniProtKB-KW"/>
</dbReference>
<evidence type="ECO:0000256" key="7">
    <source>
        <dbReference type="ARBA" id="ARBA00023187"/>
    </source>
</evidence>
<keyword evidence="5" id="KW-0221">Differentiation</keyword>
<dbReference type="Pfam" id="PF00076">
    <property type="entry name" value="RRM_1"/>
    <property type="match status" value="1"/>
</dbReference>
<organism evidence="11 12">
    <name type="scientific">Pleuronectes platessa</name>
    <name type="common">European plaice</name>
    <dbReference type="NCBI Taxonomy" id="8262"/>
    <lineage>
        <taxon>Eukaryota</taxon>
        <taxon>Metazoa</taxon>
        <taxon>Chordata</taxon>
        <taxon>Craniata</taxon>
        <taxon>Vertebrata</taxon>
        <taxon>Euteleostomi</taxon>
        <taxon>Actinopterygii</taxon>
        <taxon>Neopterygii</taxon>
        <taxon>Teleostei</taxon>
        <taxon>Neoteleostei</taxon>
        <taxon>Acanthomorphata</taxon>
        <taxon>Carangaria</taxon>
        <taxon>Pleuronectiformes</taxon>
        <taxon>Pleuronectoidei</taxon>
        <taxon>Pleuronectidae</taxon>
        <taxon>Pleuronectes</taxon>
    </lineage>
</organism>
<comment type="caution">
    <text evidence="11">The sequence shown here is derived from an EMBL/GenBank/DDBJ whole genome shotgun (WGS) entry which is preliminary data.</text>
</comment>
<evidence type="ECO:0000256" key="9">
    <source>
        <dbReference type="PROSITE-ProRule" id="PRU00176"/>
    </source>
</evidence>
<feature type="domain" description="RRM" evidence="10">
    <location>
        <begin position="11"/>
        <end position="88"/>
    </location>
</feature>
<dbReference type="InterPro" id="IPR050886">
    <property type="entry name" value="RNA-binding_reg"/>
</dbReference>
<dbReference type="GO" id="GO:0008380">
    <property type="term" value="P:RNA splicing"/>
    <property type="evidence" value="ECO:0007669"/>
    <property type="project" value="UniProtKB-KW"/>
</dbReference>
<evidence type="ECO:0000256" key="6">
    <source>
        <dbReference type="ARBA" id="ARBA00022884"/>
    </source>
</evidence>
<dbReference type="Gene3D" id="3.30.70.330">
    <property type="match status" value="1"/>
</dbReference>
<dbReference type="InterPro" id="IPR012677">
    <property type="entry name" value="Nucleotide-bd_a/b_plait_sf"/>
</dbReference>
<protein>
    <recommendedName>
        <fullName evidence="10">RRM domain-containing protein</fullName>
    </recommendedName>
</protein>
<dbReference type="Proteomes" id="UP001153269">
    <property type="component" value="Unassembled WGS sequence"/>
</dbReference>
<gene>
    <name evidence="11" type="ORF">PLEPLA_LOCUS34103</name>
</gene>
<dbReference type="CDD" id="cd12384">
    <property type="entry name" value="RRM_RBM24_RBM38_like"/>
    <property type="match status" value="1"/>
</dbReference>
<evidence type="ECO:0000256" key="3">
    <source>
        <dbReference type="ARBA" id="ARBA00022490"/>
    </source>
</evidence>
<evidence type="ECO:0000313" key="12">
    <source>
        <dbReference type="Proteomes" id="UP001153269"/>
    </source>
</evidence>
<keyword evidence="7" id="KW-0508">mRNA splicing</keyword>
<accession>A0A9N7V8Z0</accession>
<evidence type="ECO:0000256" key="8">
    <source>
        <dbReference type="ARBA" id="ARBA00023242"/>
    </source>
</evidence>
<dbReference type="GO" id="GO:0005829">
    <property type="term" value="C:cytosol"/>
    <property type="evidence" value="ECO:0007669"/>
    <property type="project" value="TreeGrafter"/>
</dbReference>
<dbReference type="EMBL" id="CADEAL010003914">
    <property type="protein sequence ID" value="CAB1446375.1"/>
    <property type="molecule type" value="Genomic_DNA"/>
</dbReference>
<dbReference type="PROSITE" id="PS50102">
    <property type="entry name" value="RRM"/>
    <property type="match status" value="1"/>
</dbReference>
<dbReference type="GO" id="GO:0005634">
    <property type="term" value="C:nucleus"/>
    <property type="evidence" value="ECO:0007669"/>
    <property type="project" value="UniProtKB-SubCell"/>
</dbReference>
<keyword evidence="6 9" id="KW-0694">RNA-binding</keyword>
<evidence type="ECO:0000256" key="2">
    <source>
        <dbReference type="ARBA" id="ARBA00004496"/>
    </source>
</evidence>
<dbReference type="GO" id="GO:0003730">
    <property type="term" value="F:mRNA 3'-UTR binding"/>
    <property type="evidence" value="ECO:0007669"/>
    <property type="project" value="TreeGrafter"/>
</dbReference>
<dbReference type="GO" id="GO:0000381">
    <property type="term" value="P:regulation of alternative mRNA splicing, via spliceosome"/>
    <property type="evidence" value="ECO:0007669"/>
    <property type="project" value="TreeGrafter"/>
</dbReference>
<dbReference type="SMART" id="SM00360">
    <property type="entry name" value="RRM"/>
    <property type="match status" value="1"/>
</dbReference>
<evidence type="ECO:0000256" key="1">
    <source>
        <dbReference type="ARBA" id="ARBA00004123"/>
    </source>
</evidence>
<reference evidence="11" key="1">
    <citation type="submission" date="2020-03" db="EMBL/GenBank/DDBJ databases">
        <authorList>
            <person name="Weist P."/>
        </authorList>
    </citation>
    <scope>NUCLEOTIDE SEQUENCE</scope>
</reference>
<evidence type="ECO:0000259" key="10">
    <source>
        <dbReference type="PROSITE" id="PS50102"/>
    </source>
</evidence>
<dbReference type="GO" id="GO:0006397">
    <property type="term" value="P:mRNA processing"/>
    <property type="evidence" value="ECO:0007669"/>
    <property type="project" value="UniProtKB-KW"/>
</dbReference>
<keyword evidence="12" id="KW-1185">Reference proteome</keyword>
<keyword evidence="8" id="KW-0539">Nucleus</keyword>
<keyword evidence="3" id="KW-0963">Cytoplasm</keyword>
<dbReference type="PANTHER" id="PTHR48024:SF59">
    <property type="entry name" value="RNA-BINDING MOTIF PROTEIN 24B"/>
    <property type="match status" value="1"/>
</dbReference>
<dbReference type="SUPFAM" id="SSF54928">
    <property type="entry name" value="RNA-binding domain, RBD"/>
    <property type="match status" value="1"/>
</dbReference>
<dbReference type="InterPro" id="IPR000504">
    <property type="entry name" value="RRM_dom"/>
</dbReference>
<dbReference type="AlphaFoldDB" id="A0A9N7V8Z0"/>
<sequence length="302" mass="32208">MHSAQKDTTYTKIFVGGLPYHTTDSSLRKYFEVFGDIEEAVVITDRQTGKSRGYGFVTMADRTSADRACKDPNPIIDGRKANVNLAYLGAKPRVIQPGFAFGMPQIHPAFIQRQYGRPLRQQLSATAISMASQIQMENRSHSAALLIMYGTDGAARPCTTGGASHVPVEPFGYVLGITHVSWIPAHYVYPQAFVQPSMMIPHVQSSAASATAAAAATSPYLDYTGATYAQYSAAAATAAAAAAAYEQYPYAASPAPTSYMTSAGYGYAMQQPLATAATPGAAAAAAAFSQYQPQQLQTDRMQ</sequence>
<dbReference type="GO" id="GO:0048255">
    <property type="term" value="P:mRNA stabilization"/>
    <property type="evidence" value="ECO:0007669"/>
    <property type="project" value="TreeGrafter"/>
</dbReference>
<proteinExistence type="predicted"/>
<dbReference type="GO" id="GO:0010831">
    <property type="term" value="P:positive regulation of myotube differentiation"/>
    <property type="evidence" value="ECO:0007669"/>
    <property type="project" value="TreeGrafter"/>
</dbReference>
<evidence type="ECO:0000313" key="11">
    <source>
        <dbReference type="EMBL" id="CAB1446375.1"/>
    </source>
</evidence>
<dbReference type="PANTHER" id="PTHR48024">
    <property type="entry name" value="GEO13361P1-RELATED"/>
    <property type="match status" value="1"/>
</dbReference>
<evidence type="ECO:0000256" key="5">
    <source>
        <dbReference type="ARBA" id="ARBA00022782"/>
    </source>
</evidence>
<comment type="subcellular location">
    <subcellularLocation>
        <location evidence="2">Cytoplasm</location>
    </subcellularLocation>
    <subcellularLocation>
        <location evidence="1">Nucleus</location>
    </subcellularLocation>
</comment>
<dbReference type="FunFam" id="3.30.70.330:FF:000077">
    <property type="entry name" value="RNA-binding motif protein 24"/>
    <property type="match status" value="1"/>
</dbReference>
<evidence type="ECO:0000256" key="4">
    <source>
        <dbReference type="ARBA" id="ARBA00022664"/>
    </source>
</evidence>